<gene>
    <name evidence="2" type="ORF">EAI_02739</name>
</gene>
<proteinExistence type="predicted"/>
<dbReference type="Proteomes" id="UP000008237">
    <property type="component" value="Unassembled WGS sequence"/>
</dbReference>
<reference evidence="2 3" key="1">
    <citation type="journal article" date="2010" name="Science">
        <title>Genomic comparison of the ants Camponotus floridanus and Harpegnathos saltator.</title>
        <authorList>
            <person name="Bonasio R."/>
            <person name="Zhang G."/>
            <person name="Ye C."/>
            <person name="Mutti N.S."/>
            <person name="Fang X."/>
            <person name="Qin N."/>
            <person name="Donahue G."/>
            <person name="Yang P."/>
            <person name="Li Q."/>
            <person name="Li C."/>
            <person name="Zhang P."/>
            <person name="Huang Z."/>
            <person name="Berger S.L."/>
            <person name="Reinberg D."/>
            <person name="Wang J."/>
            <person name="Liebig J."/>
        </authorList>
    </citation>
    <scope>NUCLEOTIDE SEQUENCE [LARGE SCALE GENOMIC DNA]</scope>
    <source>
        <strain evidence="2 3">R22 G/1</strain>
    </source>
</reference>
<evidence type="ECO:0000313" key="2">
    <source>
        <dbReference type="EMBL" id="EFN90073.1"/>
    </source>
</evidence>
<dbReference type="EMBL" id="GL445147">
    <property type="protein sequence ID" value="EFN90073.1"/>
    <property type="molecule type" value="Genomic_DNA"/>
</dbReference>
<protein>
    <submittedName>
        <fullName evidence="2">UPF0489 protein C5orf22-like protein</fullName>
    </submittedName>
</protein>
<dbReference type="OrthoDB" id="418142at2759"/>
<organism evidence="3">
    <name type="scientific">Harpegnathos saltator</name>
    <name type="common">Jerdon's jumping ant</name>
    <dbReference type="NCBI Taxonomy" id="610380"/>
    <lineage>
        <taxon>Eukaryota</taxon>
        <taxon>Metazoa</taxon>
        <taxon>Ecdysozoa</taxon>
        <taxon>Arthropoda</taxon>
        <taxon>Hexapoda</taxon>
        <taxon>Insecta</taxon>
        <taxon>Pterygota</taxon>
        <taxon>Neoptera</taxon>
        <taxon>Endopterygota</taxon>
        <taxon>Hymenoptera</taxon>
        <taxon>Apocrita</taxon>
        <taxon>Aculeata</taxon>
        <taxon>Formicoidea</taxon>
        <taxon>Formicidae</taxon>
        <taxon>Ponerinae</taxon>
        <taxon>Ponerini</taxon>
        <taxon>Harpegnathos</taxon>
    </lineage>
</organism>
<accession>E2B2J6</accession>
<evidence type="ECO:0000313" key="3">
    <source>
        <dbReference type="Proteomes" id="UP000008237"/>
    </source>
</evidence>
<dbReference type="InParanoid" id="E2B2J6"/>
<sequence>MNSDSTRATKRICFSFIYLSSRSKIGEKEKDEEEKEGASFGQPDIRDKISTSDNLDFAGLCAFANMIVKSFARRPAKLVSGQFLAPNKRYIETIGSPTLRLSNCRAFSNHGSMLDAQRPWPEYSPAKCVGPHSAWYRIVMEHRLQAPWSGLLLRKDDFNAVSSVLRKYLPEKDTPYILDIDLDFFSTRNPFKNLHERVNLYEKLAPLFTYKRPELNDPEDSTDIMALAYCLRSCRLPTSASGSTMSAHLHTSLQPFGRLVLSIENANSPYNFIRERRLIFIVAYRCFACISLQNSPILSVDDRHVYGLGIRDNRWEEDVSGLCLINAVLAKAQKSCLAQTDLTAKRQGLVSLIRRHFFQRPKVLFILPVELECSGISPC</sequence>
<name>E2B2J6_HARSA</name>
<evidence type="ECO:0000256" key="1">
    <source>
        <dbReference type="SAM" id="MobiDB-lite"/>
    </source>
</evidence>
<keyword evidence="3" id="KW-1185">Reference proteome</keyword>
<feature type="region of interest" description="Disordered" evidence="1">
    <location>
        <begin position="26"/>
        <end position="45"/>
    </location>
</feature>
<dbReference type="AlphaFoldDB" id="E2B2J6"/>